<dbReference type="PANTHER" id="PTHR13246">
    <property type="entry name" value="ENDO BETA N-ACETYLGLUCOSAMINIDASE"/>
    <property type="match status" value="1"/>
</dbReference>
<keyword evidence="4" id="KW-1185">Reference proteome</keyword>
<organism evidence="3 4">
    <name type="scientific">Collybiopsis confluens</name>
    <dbReference type="NCBI Taxonomy" id="2823264"/>
    <lineage>
        <taxon>Eukaryota</taxon>
        <taxon>Fungi</taxon>
        <taxon>Dikarya</taxon>
        <taxon>Basidiomycota</taxon>
        <taxon>Agaricomycotina</taxon>
        <taxon>Agaricomycetes</taxon>
        <taxon>Agaricomycetidae</taxon>
        <taxon>Agaricales</taxon>
        <taxon>Marasmiineae</taxon>
        <taxon>Omphalotaceae</taxon>
        <taxon>Collybiopsis</taxon>
    </lineage>
</organism>
<dbReference type="GO" id="GO:0005829">
    <property type="term" value="C:cytosol"/>
    <property type="evidence" value="ECO:0007669"/>
    <property type="project" value="UniProtKB-SubCell"/>
</dbReference>
<evidence type="ECO:0000313" key="4">
    <source>
        <dbReference type="Proteomes" id="UP000518752"/>
    </source>
</evidence>
<dbReference type="InterPro" id="IPR005201">
    <property type="entry name" value="TIM_ENGase"/>
</dbReference>
<dbReference type="GO" id="GO:0033925">
    <property type="term" value="F:mannosyl-glycoprotein endo-beta-N-acetylglucosaminidase activity"/>
    <property type="evidence" value="ECO:0007669"/>
    <property type="project" value="UniProtKB-EC"/>
</dbReference>
<dbReference type="EMBL" id="JAACJN010000009">
    <property type="protein sequence ID" value="KAF5391486.1"/>
    <property type="molecule type" value="Genomic_DNA"/>
</dbReference>
<evidence type="ECO:0000313" key="3">
    <source>
        <dbReference type="EMBL" id="KAF5391486.1"/>
    </source>
</evidence>
<name>A0A8H5HXQ7_9AGAR</name>
<reference evidence="3 4" key="1">
    <citation type="journal article" date="2020" name="ISME J.">
        <title>Uncovering the hidden diversity of litter-decomposition mechanisms in mushroom-forming fungi.</title>
        <authorList>
            <person name="Floudas D."/>
            <person name="Bentzer J."/>
            <person name="Ahren D."/>
            <person name="Johansson T."/>
            <person name="Persson P."/>
            <person name="Tunlid A."/>
        </authorList>
    </citation>
    <scope>NUCLEOTIDE SEQUENCE [LARGE SCALE GENOMIC DNA]</scope>
    <source>
        <strain evidence="3 4">CBS 406.79</strain>
    </source>
</reference>
<protein>
    <recommendedName>
        <fullName evidence="2">Cytosolic endo-beta-N-acetylglucosaminidase TIM barrel domain-containing protein</fullName>
    </recommendedName>
</protein>
<dbReference type="Pfam" id="PF03644">
    <property type="entry name" value="Glyco_hydro_85"/>
    <property type="match status" value="1"/>
</dbReference>
<dbReference type="Proteomes" id="UP000518752">
    <property type="component" value="Unassembled WGS sequence"/>
</dbReference>
<dbReference type="Gene3D" id="3.20.20.80">
    <property type="entry name" value="Glycosidases"/>
    <property type="match status" value="1"/>
</dbReference>
<sequence length="780" mass="86533">MPVLGNPKNFSAPKGSFFDTLADLDSWTDNEIYDNILPFTPRARGDEQRGKLLICHDYKGGYTESPYALSYTFNFWSSCEVFVYFSHHRVTIPPPGWINASHRQGVKMLGTLIFEGGGEQDCLRLLVGQLPKSRTGPVSRPQTTTSLPISPHYARVLADLAKQRGFDGYLLNFECPLAGGLEQTRALAGWITLLRSELRERVGAHTEVSWYDSVVINGQLAWQDRLNSYNLPFFLSSSSFFSNYTWRSHYPLLTAQYFLSLDPALTGDGDLSPHIDRKKLQDLYIGVDVWGRGSHGNGGFGSFRAISHIAPSSLGLSVALFGQAWTWESEQDKPGWDWDAWWAYERKLWTGKADSSEEITVPNMTLKNGEAPCEPGVHDVFTPLVSHFERVPPPDPKFLPFHTTFSPGAGKSWFVKGEQVFHRAEGWTDVDKQTSLGDLMWPKPAVDWDGEAMDPEGLVLPETRSQIFMNDAWNGGSSLRVGLRFVATHSENAAFRSIWLPVQSLTVTPERLYEASVVYKLESEAPGVDMDIALSMKTSLNSPSQPRPEFKISSSESSDLGRGWTSIKLQFSLPSLPSLLPEPSSIGLVITLLVADTTQPLEFGLLLGQLNVYPSLPPDIPPHVSSILWADFQSAEEKPGSSSSNDTSLGVLSWEVAASFPPFRPAQISSPDDPIQAWPGQPSAEVWFPKLLYSNIYMLEFREDGTPGDVDNAIWIGTSGCDYEGMRNRFTVEKDIDLSASVRGNRGAGRVGSGKTRFYVQGVTDEGEVIDWTRCAFVDA</sequence>
<dbReference type="PANTHER" id="PTHR13246:SF1">
    <property type="entry name" value="CYTOSOLIC ENDO-BETA-N-ACETYLGLUCOSAMINIDASE"/>
    <property type="match status" value="1"/>
</dbReference>
<dbReference type="OrthoDB" id="284473at2759"/>
<evidence type="ECO:0000259" key="2">
    <source>
        <dbReference type="Pfam" id="PF03644"/>
    </source>
</evidence>
<dbReference type="AlphaFoldDB" id="A0A8H5HXQ7"/>
<dbReference type="Gene3D" id="2.60.120.260">
    <property type="entry name" value="Galactose-binding domain-like"/>
    <property type="match status" value="1"/>
</dbReference>
<gene>
    <name evidence="3" type="ORF">D9757_002437</name>
</gene>
<comment type="caution">
    <text evidence="3">The sequence shown here is derived from an EMBL/GenBank/DDBJ whole genome shotgun (WGS) entry which is preliminary data.</text>
</comment>
<feature type="region of interest" description="Disordered" evidence="1">
    <location>
        <begin position="541"/>
        <end position="561"/>
    </location>
</feature>
<dbReference type="InterPro" id="IPR032979">
    <property type="entry name" value="ENGase"/>
</dbReference>
<evidence type="ECO:0000256" key="1">
    <source>
        <dbReference type="SAM" id="MobiDB-lite"/>
    </source>
</evidence>
<proteinExistence type="predicted"/>
<feature type="domain" description="Cytosolic endo-beta-N-acetylglucosaminidase TIM barrel" evidence="2">
    <location>
        <begin position="65"/>
        <end position="413"/>
    </location>
</feature>
<accession>A0A8H5HXQ7</accession>